<evidence type="ECO:0000256" key="2">
    <source>
        <dbReference type="ARBA" id="ARBA00012816"/>
    </source>
</evidence>
<evidence type="ECO:0000256" key="7">
    <source>
        <dbReference type="ARBA" id="ARBA00023146"/>
    </source>
</evidence>
<keyword evidence="4" id="KW-0547">Nucleotide-binding</keyword>
<dbReference type="FunCoup" id="A0A7R8UZP6">
    <property type="interactions" value="1192"/>
</dbReference>
<dbReference type="SUPFAM" id="SSF55681">
    <property type="entry name" value="Class II aaRS and biotin synthetases"/>
    <property type="match status" value="1"/>
</dbReference>
<dbReference type="OrthoDB" id="360585at2759"/>
<accession>A0A7R8UZP6</accession>
<organism evidence="9 10">
    <name type="scientific">Hermetia illucens</name>
    <name type="common">Black soldier fly</name>
    <dbReference type="NCBI Taxonomy" id="343691"/>
    <lineage>
        <taxon>Eukaryota</taxon>
        <taxon>Metazoa</taxon>
        <taxon>Ecdysozoa</taxon>
        <taxon>Arthropoda</taxon>
        <taxon>Hexapoda</taxon>
        <taxon>Insecta</taxon>
        <taxon>Pterygota</taxon>
        <taxon>Neoptera</taxon>
        <taxon>Endopterygota</taxon>
        <taxon>Diptera</taxon>
        <taxon>Brachycera</taxon>
        <taxon>Stratiomyomorpha</taxon>
        <taxon>Stratiomyidae</taxon>
        <taxon>Hermetiinae</taxon>
        <taxon>Hermetia</taxon>
    </lineage>
</organism>
<evidence type="ECO:0000259" key="8">
    <source>
        <dbReference type="PROSITE" id="PS50862"/>
    </source>
</evidence>
<reference evidence="9 10" key="1">
    <citation type="submission" date="2020-11" db="EMBL/GenBank/DDBJ databases">
        <authorList>
            <person name="Wallbank WR R."/>
            <person name="Pardo Diaz C."/>
            <person name="Kozak K."/>
            <person name="Martin S."/>
            <person name="Jiggins C."/>
            <person name="Moest M."/>
            <person name="Warren A I."/>
            <person name="Generalovic N T."/>
            <person name="Byers J.R.P. K."/>
            <person name="Montejo-Kovacevich G."/>
            <person name="Yen C E."/>
        </authorList>
    </citation>
    <scope>NUCLEOTIDE SEQUENCE [LARGE SCALE GENOMIC DNA]</scope>
</reference>
<dbReference type="NCBIfam" id="TIGR00457">
    <property type="entry name" value="asnS"/>
    <property type="match status" value="1"/>
</dbReference>
<keyword evidence="3" id="KW-0436">Ligase</keyword>
<keyword evidence="5" id="KW-0067">ATP-binding</keyword>
<evidence type="ECO:0000256" key="6">
    <source>
        <dbReference type="ARBA" id="ARBA00022917"/>
    </source>
</evidence>
<dbReference type="InterPro" id="IPR004522">
    <property type="entry name" value="Asn-tRNA-ligase"/>
</dbReference>
<name>A0A7R8UZP6_HERIL</name>
<evidence type="ECO:0000313" key="9">
    <source>
        <dbReference type="EMBL" id="CAD7089556.1"/>
    </source>
</evidence>
<dbReference type="InterPro" id="IPR012340">
    <property type="entry name" value="NA-bd_OB-fold"/>
</dbReference>
<dbReference type="InParanoid" id="A0A7R8UZP6"/>
<dbReference type="AlphaFoldDB" id="A0A7R8UZP6"/>
<dbReference type="Pfam" id="PF00152">
    <property type="entry name" value="tRNA-synt_2"/>
    <property type="match status" value="1"/>
</dbReference>
<dbReference type="InterPro" id="IPR004364">
    <property type="entry name" value="Aa-tRNA-synt_II"/>
</dbReference>
<dbReference type="GO" id="GO:0006421">
    <property type="term" value="P:asparaginyl-tRNA aminoacylation"/>
    <property type="evidence" value="ECO:0007669"/>
    <property type="project" value="InterPro"/>
</dbReference>
<keyword evidence="6" id="KW-0648">Protein biosynthesis</keyword>
<dbReference type="GO" id="GO:0004816">
    <property type="term" value="F:asparagine-tRNA ligase activity"/>
    <property type="evidence" value="ECO:0007669"/>
    <property type="project" value="UniProtKB-EC"/>
</dbReference>
<dbReference type="EMBL" id="LR899012">
    <property type="protein sequence ID" value="CAD7089556.1"/>
    <property type="molecule type" value="Genomic_DNA"/>
</dbReference>
<evidence type="ECO:0000256" key="1">
    <source>
        <dbReference type="ARBA" id="ARBA00008226"/>
    </source>
</evidence>
<dbReference type="Gene3D" id="2.40.50.140">
    <property type="entry name" value="Nucleic acid-binding proteins"/>
    <property type="match status" value="1"/>
</dbReference>
<gene>
    <name evidence="9" type="ORF">HERILL_LOCUS12097</name>
</gene>
<dbReference type="InterPro" id="IPR045864">
    <property type="entry name" value="aa-tRNA-synth_II/BPL/LPL"/>
</dbReference>
<keyword evidence="10" id="KW-1185">Reference proteome</keyword>
<evidence type="ECO:0000256" key="4">
    <source>
        <dbReference type="ARBA" id="ARBA00022741"/>
    </source>
</evidence>
<dbReference type="PANTHER" id="PTHR22594:SF34">
    <property type="entry name" value="ASPARAGINE--TRNA LIGASE, MITOCHONDRIAL-RELATED"/>
    <property type="match status" value="1"/>
</dbReference>
<sequence>MSFLSNLTFARLAHTFCRISSFEQRRCGELVMVKGWIQNIRKMKKNLFLDINDGSSSKCLQVVTERSDSMKPAVGDSVEVLGEVSQAPQGNAEIKATTLNILCKCDIKDGYPFTPRQVHPPEYVREYLHLRPKVDKFAAVLRVRHWATKYINDYFIDRDFLHIHTPVLTSNDCEGAGEVFLVRPDNEQLLKSMAKEGTSPDEAYFDRKVYLSVSGQLALEAATQGMGNVYTFMPAFRAENSKSPLHISEFQMLEAELAFISDIVDLTTFIEDLLKTVTTQVLNKCAMDADVCKATNAEKDVDLKTLLEKKWIILTYDDAIEILKRHKDDLKQELKYEEGLSKEHELFLVKHLNSPVFVTQWPKSMKPFYMKISEIDSTKVDAIDLLMPQVGELVGGSLREANYDRIVSCIPPALQWYADLRKFGYVPTGGFDILMEESQLYLIASKQKELGYEFQRLVTNYRKDPSSRKTPEYLRAKLEQLEQLWTTFNINNTELEPHAGTYSQHPYFEKQYFAKVSAEYIKVKRNIQQLLHNLEASSPSGSAVSTEAKDDVQHFKTPNAPLEEMDSPTPDKQRIKYLIRRQGVIIQSIVHLINGIDSIEVGQPRQFYEVKLSILHRFWDDARGLHQDICESADDVTALGYTPSTYLNTA</sequence>
<evidence type="ECO:0000256" key="3">
    <source>
        <dbReference type="ARBA" id="ARBA00022598"/>
    </source>
</evidence>
<dbReference type="SUPFAM" id="SSF50249">
    <property type="entry name" value="Nucleic acid-binding proteins"/>
    <property type="match status" value="1"/>
</dbReference>
<dbReference type="CDD" id="cd04318">
    <property type="entry name" value="EcAsnRS_like_N"/>
    <property type="match status" value="1"/>
</dbReference>
<dbReference type="PANTHER" id="PTHR22594">
    <property type="entry name" value="ASPARTYL/LYSYL-TRNA SYNTHETASE"/>
    <property type="match status" value="1"/>
</dbReference>
<dbReference type="Pfam" id="PF01336">
    <property type="entry name" value="tRNA_anti-codon"/>
    <property type="match status" value="1"/>
</dbReference>
<dbReference type="PROSITE" id="PS50862">
    <property type="entry name" value="AA_TRNA_LIGASE_II"/>
    <property type="match status" value="1"/>
</dbReference>
<dbReference type="EC" id="6.1.1.22" evidence="2"/>
<dbReference type="GO" id="GO:0003676">
    <property type="term" value="F:nucleic acid binding"/>
    <property type="evidence" value="ECO:0007669"/>
    <property type="project" value="InterPro"/>
</dbReference>
<evidence type="ECO:0000256" key="5">
    <source>
        <dbReference type="ARBA" id="ARBA00022840"/>
    </source>
</evidence>
<keyword evidence="7" id="KW-0030">Aminoacyl-tRNA synthetase</keyword>
<feature type="domain" description="Aminoacyl-transfer RNA synthetases class-II family profile" evidence="8">
    <location>
        <begin position="149"/>
        <end position="451"/>
    </location>
</feature>
<dbReference type="InterPro" id="IPR006195">
    <property type="entry name" value="aa-tRNA-synth_II"/>
</dbReference>
<dbReference type="GO" id="GO:0005524">
    <property type="term" value="F:ATP binding"/>
    <property type="evidence" value="ECO:0007669"/>
    <property type="project" value="UniProtKB-KW"/>
</dbReference>
<dbReference type="Proteomes" id="UP000594454">
    <property type="component" value="Chromosome 4"/>
</dbReference>
<dbReference type="GO" id="GO:0005739">
    <property type="term" value="C:mitochondrion"/>
    <property type="evidence" value="ECO:0007669"/>
    <property type="project" value="TreeGrafter"/>
</dbReference>
<proteinExistence type="inferred from homology"/>
<dbReference type="Gene3D" id="3.30.930.10">
    <property type="entry name" value="Bira Bifunctional Protein, Domain 2"/>
    <property type="match status" value="1"/>
</dbReference>
<comment type="similarity">
    <text evidence="1">Belongs to the class-II aminoacyl-tRNA synthetase family.</text>
</comment>
<protein>
    <recommendedName>
        <fullName evidence="2">asparagine--tRNA ligase</fullName>
        <ecNumber evidence="2">6.1.1.22</ecNumber>
    </recommendedName>
</protein>
<dbReference type="InterPro" id="IPR004365">
    <property type="entry name" value="NA-bd_OB_tRNA"/>
</dbReference>
<evidence type="ECO:0000313" key="10">
    <source>
        <dbReference type="Proteomes" id="UP000594454"/>
    </source>
</evidence>